<dbReference type="OrthoDB" id="10541719at2759"/>
<gene>
    <name evidence="2" type="ORF">HF325_005673</name>
</gene>
<proteinExistence type="predicted"/>
<organism evidence="2 3">
    <name type="scientific">Metschnikowia pulcherrima</name>
    <dbReference type="NCBI Taxonomy" id="27326"/>
    <lineage>
        <taxon>Eukaryota</taxon>
        <taxon>Fungi</taxon>
        <taxon>Dikarya</taxon>
        <taxon>Ascomycota</taxon>
        <taxon>Saccharomycotina</taxon>
        <taxon>Pichiomycetes</taxon>
        <taxon>Metschnikowiaceae</taxon>
        <taxon>Metschnikowia</taxon>
    </lineage>
</organism>
<reference evidence="2" key="1">
    <citation type="submission" date="2020-10" db="EMBL/GenBank/DDBJ databases">
        <title>The Whole-Genome Sequence of Metschnikowia persimmonesis, a Novel Endophytic Yeast Species Isolated from Medicinal Plant Diospyros kaki Thumb.</title>
        <authorList>
            <person name="Rahmat E."/>
            <person name="Kang Y."/>
        </authorList>
    </citation>
    <scope>NUCLEOTIDE SEQUENCE</scope>
    <source>
        <strain evidence="2">KIOM G15050</strain>
    </source>
</reference>
<keyword evidence="3" id="KW-1185">Reference proteome</keyword>
<dbReference type="EMBL" id="JACBPP010000008">
    <property type="protein sequence ID" value="KAF7999824.1"/>
    <property type="molecule type" value="Genomic_DNA"/>
</dbReference>
<evidence type="ECO:0000313" key="3">
    <source>
        <dbReference type="Proteomes" id="UP000649328"/>
    </source>
</evidence>
<name>A0A8H7GNY0_9ASCO</name>
<feature type="chain" id="PRO_5034653155" evidence="1">
    <location>
        <begin position="18"/>
        <end position="235"/>
    </location>
</feature>
<accession>A0A8H7GNY0</accession>
<sequence length="235" mass="26661">MLCFYLIAAVTLVTTLASSLEDVHEFPDMEIAIESLSERSSVETASKEYVFMVNGKLIGISNFTMETVYPEKKRSFASKVTVGASWIEFRVNNSGVLWGEWMPTTCPQINLRLVPAVYPMPLTWYYSATWESGFSFHLALRKALEMGFSCADEIRDSTTGKYLVPALGVGQLFRKQMLVWQDHQYRKCKKTNKGIACASWSANVRGNLPIKNAQSFGWRVGRGNVDWNHCRGKMW</sequence>
<feature type="signal peptide" evidence="1">
    <location>
        <begin position="1"/>
        <end position="17"/>
    </location>
</feature>
<dbReference type="Proteomes" id="UP000649328">
    <property type="component" value="Unassembled WGS sequence"/>
</dbReference>
<evidence type="ECO:0000256" key="1">
    <source>
        <dbReference type="SAM" id="SignalP"/>
    </source>
</evidence>
<keyword evidence="1" id="KW-0732">Signal</keyword>
<protein>
    <submittedName>
        <fullName evidence="2">Uncharacterized protein</fullName>
    </submittedName>
</protein>
<comment type="caution">
    <text evidence="2">The sequence shown here is derived from an EMBL/GenBank/DDBJ whole genome shotgun (WGS) entry which is preliminary data.</text>
</comment>
<evidence type="ECO:0000313" key="2">
    <source>
        <dbReference type="EMBL" id="KAF7999824.1"/>
    </source>
</evidence>
<dbReference type="AlphaFoldDB" id="A0A8H7GNY0"/>